<dbReference type="InterPro" id="IPR013320">
    <property type="entry name" value="ConA-like_dom_sf"/>
</dbReference>
<evidence type="ECO:0000313" key="2">
    <source>
        <dbReference type="EMBL" id="QJA74929.1"/>
    </source>
</evidence>
<name>A0A6M3JYA1_9ZZZZ</name>
<dbReference type="EMBL" id="MT141494">
    <property type="protein sequence ID" value="QJA63315.1"/>
    <property type="molecule type" value="Genomic_DNA"/>
</dbReference>
<proteinExistence type="predicted"/>
<dbReference type="EMBL" id="MT142129">
    <property type="protein sequence ID" value="QJA74929.1"/>
    <property type="molecule type" value="Genomic_DNA"/>
</dbReference>
<sequence>MRFILAILIVFFSSNCFAFWTKGTDTAPEVQTFCKRVLDDGGTVVDIEYMDKTVKLLKQLGIWSNVKFLGDANFAVKLDASGVSVQKLYDLSGNNNDAVQATVGNQPVWTAAVQGGRAGMVFDGTSDFISFSPADIASDLLGSVLLNFSLSSSAGYRNLFTAVEASTAIHYLQFYGSWNSSGTFTINQSENDVVDRVGGNTAIVSTPQIVHVISNGTAYTIWVNGVSQSLTVLSGANTGDWFGDITLENTVTLGAGYDSGAASNFSAETLFTVAIFNTALTTTQRTAIETFINQYYQIY</sequence>
<evidence type="ECO:0000313" key="1">
    <source>
        <dbReference type="EMBL" id="QJA63315.1"/>
    </source>
</evidence>
<gene>
    <name evidence="2" type="ORF">MM415A01893_0017</name>
    <name evidence="1" type="ORF">MM415B00636_0048</name>
</gene>
<accession>A0A6M3JYA1</accession>
<dbReference type="SUPFAM" id="SSF49899">
    <property type="entry name" value="Concanavalin A-like lectins/glucanases"/>
    <property type="match status" value="1"/>
</dbReference>
<reference evidence="2" key="1">
    <citation type="submission" date="2020-03" db="EMBL/GenBank/DDBJ databases">
        <title>The deep terrestrial virosphere.</title>
        <authorList>
            <person name="Holmfeldt K."/>
            <person name="Nilsson E."/>
            <person name="Simone D."/>
            <person name="Lopez-Fernandez M."/>
            <person name="Wu X."/>
            <person name="de Brujin I."/>
            <person name="Lundin D."/>
            <person name="Andersson A."/>
            <person name="Bertilsson S."/>
            <person name="Dopson M."/>
        </authorList>
    </citation>
    <scope>NUCLEOTIDE SEQUENCE</scope>
    <source>
        <strain evidence="2">MM415A01893</strain>
        <strain evidence="1">MM415B00636</strain>
    </source>
</reference>
<evidence type="ECO:0008006" key="3">
    <source>
        <dbReference type="Google" id="ProtNLM"/>
    </source>
</evidence>
<protein>
    <recommendedName>
        <fullName evidence="3">Lectin/glucanase superfamily protein</fullName>
    </recommendedName>
</protein>
<dbReference type="Gene3D" id="2.60.120.200">
    <property type="match status" value="1"/>
</dbReference>
<dbReference type="AlphaFoldDB" id="A0A6M3JYA1"/>
<organism evidence="2">
    <name type="scientific">viral metagenome</name>
    <dbReference type="NCBI Taxonomy" id="1070528"/>
    <lineage>
        <taxon>unclassified sequences</taxon>
        <taxon>metagenomes</taxon>
        <taxon>organismal metagenomes</taxon>
    </lineage>
</organism>